<gene>
    <name evidence="1" type="ORF">CEV32_4342</name>
</gene>
<protein>
    <submittedName>
        <fullName evidence="1">Uncharacterized protein</fullName>
    </submittedName>
</protein>
<evidence type="ECO:0000313" key="2">
    <source>
        <dbReference type="Proteomes" id="UP000216345"/>
    </source>
</evidence>
<accession>A0A256FPM4</accession>
<reference evidence="1 2" key="1">
    <citation type="submission" date="2017-07" db="EMBL/GenBank/DDBJ databases">
        <title>Phylogenetic study on the rhizospheric bacterium Ochrobactrum sp. A44.</title>
        <authorList>
            <person name="Krzyzanowska D.M."/>
            <person name="Ossowicki A."/>
            <person name="Rajewska M."/>
            <person name="Maciag T."/>
            <person name="Kaczynski Z."/>
            <person name="Czerwicka M."/>
            <person name="Jafra S."/>
        </authorList>
    </citation>
    <scope>NUCLEOTIDE SEQUENCE [LARGE SCALE GENOMIC DNA]</scope>
    <source>
        <strain evidence="1 2">PR17</strain>
    </source>
</reference>
<name>A0A256FPM4_9HYPH</name>
<dbReference type="Proteomes" id="UP000216345">
    <property type="component" value="Unassembled WGS sequence"/>
</dbReference>
<sequence>MGDLTVAGYDFEFYETGTMSVTAGQKAFTGTGTAWKIRGCEGALVIVSGAGAVNFVSTLSTDAAGEFRTAWTGPTLANAQYTMWLPSAVAATALSNHQRLAEIIASIQNAQPENANLTALAGLGGDAETLVRFLANGSFDLVKTSDIGIQDPKGTLAKFAALTLAARQLFQTDENGALKAVALASNKALATDENKDVQQIDLGTLGRALLALAVGTNAQYMQGDGTLQAKTGLPVSTATQTALNAKANLTGANFTGDVNTTGSMNPKNGLSTGGIGQGKIYFYNNGNAYVGEIGVSVNTGFGNSIGFYNNVAGNWAFNNSMSVSGSITGGSKSFEIDHPTDIYNKDLVFMSTEAPMAGVEFWGTVRLIDGVAEVDLDAASNLSPGTFAALTQRAIPLRPNNLDGNADVRAGHIIDGKFTIYANDPTCSDEVSWHVKAERGDSFIKSHPRCDPQTGLLIPEHEKEDV</sequence>
<evidence type="ECO:0000313" key="1">
    <source>
        <dbReference type="EMBL" id="OYR16708.1"/>
    </source>
</evidence>
<keyword evidence="2" id="KW-1185">Reference proteome</keyword>
<comment type="caution">
    <text evidence="1">The sequence shown here is derived from an EMBL/GenBank/DDBJ whole genome shotgun (WGS) entry which is preliminary data.</text>
</comment>
<dbReference type="EMBL" id="NNRK01000022">
    <property type="protein sequence ID" value="OYR16708.1"/>
    <property type="molecule type" value="Genomic_DNA"/>
</dbReference>
<proteinExistence type="predicted"/>
<dbReference type="AlphaFoldDB" id="A0A256FPM4"/>
<organism evidence="1 2">
    <name type="scientific">Brucella rhizosphaerae</name>
    <dbReference type="NCBI Taxonomy" id="571254"/>
    <lineage>
        <taxon>Bacteria</taxon>
        <taxon>Pseudomonadati</taxon>
        <taxon>Pseudomonadota</taxon>
        <taxon>Alphaproteobacteria</taxon>
        <taxon>Hyphomicrobiales</taxon>
        <taxon>Brucellaceae</taxon>
        <taxon>Brucella/Ochrobactrum group</taxon>
        <taxon>Brucella</taxon>
    </lineage>
</organism>